<reference evidence="20 21" key="1">
    <citation type="submission" date="2016-06" db="EMBL/GenBank/DDBJ databases">
        <title>Respiratory ammonification of nitrate coupled to the oxidation of elemental sulfur in deep-sea autotrophic thermophilic bacteria.</title>
        <authorList>
            <person name="Slobodkina G.B."/>
            <person name="Mardanov A.V."/>
            <person name="Ravin N.V."/>
            <person name="Frolova A.A."/>
            <person name="Viryasiv M.B."/>
            <person name="Chernyh N.A."/>
            <person name="Bonch-Osmolovskaya E.A."/>
            <person name="Slobodkin A.I."/>
        </authorList>
    </citation>
    <scope>NUCLEOTIDE SEQUENCE [LARGE SCALE GENOMIC DNA]</scope>
    <source>
        <strain evidence="20 21">S69</strain>
    </source>
</reference>
<dbReference type="UniPathway" id="UPA00557">
    <property type="reaction ID" value="UER00614"/>
</dbReference>
<evidence type="ECO:0000313" key="21">
    <source>
        <dbReference type="Proteomes" id="UP000093080"/>
    </source>
</evidence>
<comment type="catalytic activity">
    <reaction evidence="1 18">
        <text>a 1,2-diacyl-sn-glycero-3-phosphate + CTP + H(+) = a CDP-1,2-diacyl-sn-glycerol + diphosphate</text>
        <dbReference type="Rhea" id="RHEA:16229"/>
        <dbReference type="ChEBI" id="CHEBI:15378"/>
        <dbReference type="ChEBI" id="CHEBI:33019"/>
        <dbReference type="ChEBI" id="CHEBI:37563"/>
        <dbReference type="ChEBI" id="CHEBI:58332"/>
        <dbReference type="ChEBI" id="CHEBI:58608"/>
        <dbReference type="EC" id="2.7.7.41"/>
    </reaction>
</comment>
<dbReference type="PROSITE" id="PS01315">
    <property type="entry name" value="CDS"/>
    <property type="match status" value="1"/>
</dbReference>
<evidence type="ECO:0000256" key="7">
    <source>
        <dbReference type="ARBA" id="ARBA00019373"/>
    </source>
</evidence>
<keyword evidence="15 19" id="KW-0472">Membrane</keyword>
<evidence type="ECO:0000256" key="9">
    <source>
        <dbReference type="ARBA" id="ARBA00022516"/>
    </source>
</evidence>
<proteinExistence type="inferred from homology"/>
<feature type="transmembrane region" description="Helical" evidence="19">
    <location>
        <begin position="203"/>
        <end position="223"/>
    </location>
</feature>
<feature type="transmembrane region" description="Helical" evidence="19">
    <location>
        <begin position="20"/>
        <end position="44"/>
    </location>
</feature>
<feature type="transmembrane region" description="Helical" evidence="19">
    <location>
        <begin position="56"/>
        <end position="79"/>
    </location>
</feature>
<evidence type="ECO:0000256" key="3">
    <source>
        <dbReference type="ARBA" id="ARBA00005119"/>
    </source>
</evidence>
<keyword evidence="8" id="KW-1003">Cell membrane</keyword>
<keyword evidence="10 18" id="KW-0808">Transferase</keyword>
<dbReference type="Proteomes" id="UP000093080">
    <property type="component" value="Unassembled WGS sequence"/>
</dbReference>
<feature type="transmembrane region" description="Helical" evidence="19">
    <location>
        <begin position="178"/>
        <end position="197"/>
    </location>
</feature>
<feature type="transmembrane region" description="Helical" evidence="19">
    <location>
        <begin position="85"/>
        <end position="101"/>
    </location>
</feature>
<accession>A0A1B9F8E2</accession>
<dbReference type="OrthoDB" id="9799199at2"/>
<evidence type="ECO:0000256" key="14">
    <source>
        <dbReference type="ARBA" id="ARBA00023098"/>
    </source>
</evidence>
<keyword evidence="17" id="KW-1208">Phospholipid metabolism</keyword>
<comment type="subcellular location">
    <subcellularLocation>
        <location evidence="2">Cell membrane</location>
        <topology evidence="2">Multi-pass membrane protein</topology>
    </subcellularLocation>
</comment>
<evidence type="ECO:0000256" key="19">
    <source>
        <dbReference type="SAM" id="Phobius"/>
    </source>
</evidence>
<evidence type="ECO:0000256" key="2">
    <source>
        <dbReference type="ARBA" id="ARBA00004651"/>
    </source>
</evidence>
<dbReference type="GO" id="GO:0004605">
    <property type="term" value="F:phosphatidate cytidylyltransferase activity"/>
    <property type="evidence" value="ECO:0007669"/>
    <property type="project" value="UniProtKB-EC"/>
</dbReference>
<keyword evidence="14" id="KW-0443">Lipid metabolism</keyword>
<evidence type="ECO:0000256" key="6">
    <source>
        <dbReference type="ARBA" id="ARBA00012487"/>
    </source>
</evidence>
<evidence type="ECO:0000256" key="18">
    <source>
        <dbReference type="RuleBase" id="RU003938"/>
    </source>
</evidence>
<name>A0A1B9F8E2_9BACT</name>
<dbReference type="STRING" id="1156395.DBT_0503"/>
<evidence type="ECO:0000256" key="15">
    <source>
        <dbReference type="ARBA" id="ARBA00023136"/>
    </source>
</evidence>
<evidence type="ECO:0000256" key="13">
    <source>
        <dbReference type="ARBA" id="ARBA00022989"/>
    </source>
</evidence>
<feature type="transmembrane region" description="Helical" evidence="19">
    <location>
        <begin position="113"/>
        <end position="133"/>
    </location>
</feature>
<evidence type="ECO:0000256" key="11">
    <source>
        <dbReference type="ARBA" id="ARBA00022692"/>
    </source>
</evidence>
<dbReference type="AlphaFoldDB" id="A0A1B9F8E2"/>
<keyword evidence="21" id="KW-1185">Reference proteome</keyword>
<keyword evidence="9" id="KW-0444">Lipid biosynthesis</keyword>
<dbReference type="PATRIC" id="fig|1156395.6.peg.510"/>
<evidence type="ECO:0000256" key="4">
    <source>
        <dbReference type="ARBA" id="ARBA00005189"/>
    </source>
</evidence>
<dbReference type="GO" id="GO:0016024">
    <property type="term" value="P:CDP-diacylglycerol biosynthetic process"/>
    <property type="evidence" value="ECO:0007669"/>
    <property type="project" value="UniProtKB-UniPathway"/>
</dbReference>
<dbReference type="EMBL" id="MAGO01000002">
    <property type="protein sequence ID" value="OCC16041.1"/>
    <property type="molecule type" value="Genomic_DNA"/>
</dbReference>
<dbReference type="Pfam" id="PF01148">
    <property type="entry name" value="CTP_transf_1"/>
    <property type="match status" value="1"/>
</dbReference>
<dbReference type="EC" id="2.7.7.41" evidence="6 18"/>
<gene>
    <name evidence="20" type="ORF">DBT_0503</name>
</gene>
<evidence type="ECO:0000256" key="5">
    <source>
        <dbReference type="ARBA" id="ARBA00010185"/>
    </source>
</evidence>
<protein>
    <recommendedName>
        <fullName evidence="7 18">Phosphatidate cytidylyltransferase</fullName>
        <ecNumber evidence="6 18">2.7.7.41</ecNumber>
    </recommendedName>
</protein>
<evidence type="ECO:0000256" key="10">
    <source>
        <dbReference type="ARBA" id="ARBA00022679"/>
    </source>
</evidence>
<dbReference type="GO" id="GO:0005886">
    <property type="term" value="C:plasma membrane"/>
    <property type="evidence" value="ECO:0007669"/>
    <property type="project" value="UniProtKB-SubCell"/>
</dbReference>
<evidence type="ECO:0000313" key="20">
    <source>
        <dbReference type="EMBL" id="OCC16041.1"/>
    </source>
</evidence>
<dbReference type="InterPro" id="IPR000374">
    <property type="entry name" value="PC_trans"/>
</dbReference>
<evidence type="ECO:0000256" key="16">
    <source>
        <dbReference type="ARBA" id="ARBA00023209"/>
    </source>
</evidence>
<comment type="pathway">
    <text evidence="4">Lipid metabolism.</text>
</comment>
<evidence type="ECO:0000256" key="1">
    <source>
        <dbReference type="ARBA" id="ARBA00001698"/>
    </source>
</evidence>
<sequence>MLLKRIITALTLGPIFFGTIWFGGSVLFFLLSILLGTAFWAEFLGVIDPDSLELKFFGKILYVLLGFLPLVIWVTSGIFQDYLNWAYWYALCAFILAIMTTDLRAAFNKASSYFLGLNYVGLFLFSFISIRSMEKGREYIVFLLITVFAGDILAYFVGKSLGTHKLAPRVSPKKTWEGAIGGLLGSIFAGTLFMYYFNPEDFTLFTVFLAGLIGVIAQMGDLFESILKRSFGIKDSGRLLPGHGGFLDRFDGVIFSAPLLYSVLRIF</sequence>
<keyword evidence="13 19" id="KW-1133">Transmembrane helix</keyword>
<keyword evidence="16" id="KW-0594">Phospholipid biosynthesis</keyword>
<dbReference type="PANTHER" id="PTHR46382">
    <property type="entry name" value="PHOSPHATIDATE CYTIDYLYLTRANSFERASE"/>
    <property type="match status" value="1"/>
</dbReference>
<dbReference type="PANTHER" id="PTHR46382:SF1">
    <property type="entry name" value="PHOSPHATIDATE CYTIDYLYLTRANSFERASE"/>
    <property type="match status" value="1"/>
</dbReference>
<keyword evidence="12 18" id="KW-0548">Nucleotidyltransferase</keyword>
<comment type="similarity">
    <text evidence="5 18">Belongs to the CDS family.</text>
</comment>
<feature type="transmembrane region" description="Helical" evidence="19">
    <location>
        <begin position="139"/>
        <end position="157"/>
    </location>
</feature>
<organism evidence="20 21">
    <name type="scientific">Dissulfuribacter thermophilus</name>
    <dbReference type="NCBI Taxonomy" id="1156395"/>
    <lineage>
        <taxon>Bacteria</taxon>
        <taxon>Pseudomonadati</taxon>
        <taxon>Thermodesulfobacteriota</taxon>
        <taxon>Dissulfuribacteria</taxon>
        <taxon>Dissulfuribacterales</taxon>
        <taxon>Dissulfuribacteraceae</taxon>
        <taxon>Dissulfuribacter</taxon>
    </lineage>
</organism>
<evidence type="ECO:0000256" key="8">
    <source>
        <dbReference type="ARBA" id="ARBA00022475"/>
    </source>
</evidence>
<evidence type="ECO:0000256" key="17">
    <source>
        <dbReference type="ARBA" id="ARBA00023264"/>
    </source>
</evidence>
<dbReference type="RefSeq" id="WP_067616064.1">
    <property type="nucleotide sequence ID" value="NZ_MAGO01000002.1"/>
</dbReference>
<keyword evidence="11 18" id="KW-0812">Transmembrane</keyword>
<comment type="caution">
    <text evidence="20">The sequence shown here is derived from an EMBL/GenBank/DDBJ whole genome shotgun (WGS) entry which is preliminary data.</text>
</comment>
<evidence type="ECO:0000256" key="12">
    <source>
        <dbReference type="ARBA" id="ARBA00022695"/>
    </source>
</evidence>
<comment type="pathway">
    <text evidence="3 18">Phospholipid metabolism; CDP-diacylglycerol biosynthesis; CDP-diacylglycerol from sn-glycerol 3-phosphate: step 3/3.</text>
</comment>